<reference evidence="1" key="1">
    <citation type="submission" date="2020-08" db="EMBL/GenBank/DDBJ databases">
        <title>Genomic Encyclopedia of Type Strains, Phase IV (KMG-V): Genome sequencing to study the core and pangenomes of soil and plant-associated prokaryotes.</title>
        <authorList>
            <person name="Whitman W."/>
        </authorList>
    </citation>
    <scope>NUCLEOTIDE SEQUENCE</scope>
    <source>
        <strain evidence="1">M8UP15</strain>
    </source>
</reference>
<proteinExistence type="predicted"/>
<protein>
    <submittedName>
        <fullName evidence="1">Phosphodiesterase</fullName>
    </submittedName>
</protein>
<dbReference type="EMBL" id="JACHEA010000001">
    <property type="protein sequence ID" value="MBB5341370.1"/>
    <property type="molecule type" value="Genomic_DNA"/>
</dbReference>
<sequence>MNSLASKRPFQPQSPDAAGVISWVHFGDLHMTKAGEQNHLDLAGIVNEVNQAFADSVSFVFLPGDVADDGSRSAYAVVRGELDRLNVPWCSIIGDHDVHENSFANFREAMSEQTHYAFTVGCTRFLAMNAFDVPEPPSFTVFKEQLRWSEQELQQATKKGQAKVLLLHCYPSDLKVGGEEVSRLVREYDVRSIDMGHTHYNEIANDGWTLYSATRSTGQIEEGPVGYSVTNIDGDVVSWRFIELGKLPVAVITSPSDERLLTKSSEIPQGTLKIRAKFWGDMEAVEATAHLDGQTLLMKRVSDSHVWEADVPSPREGTHALKVSFQDAHGKVTDEIRLAVGQRTKRRSEQRDQENALEAWPEHGLLGTQLGPNKNGKKW</sequence>
<comment type="caution">
    <text evidence="1">The sequence shown here is derived from an EMBL/GenBank/DDBJ whole genome shotgun (WGS) entry which is preliminary data.</text>
</comment>
<dbReference type="Proteomes" id="UP000569005">
    <property type="component" value="Unassembled WGS sequence"/>
</dbReference>
<gene>
    <name evidence="1" type="ORF">HDF13_003703</name>
</gene>
<organism evidence="1 2">
    <name type="scientific">Tunturiibacter gelidiferens</name>
    <dbReference type="NCBI Taxonomy" id="3069689"/>
    <lineage>
        <taxon>Bacteria</taxon>
        <taxon>Pseudomonadati</taxon>
        <taxon>Acidobacteriota</taxon>
        <taxon>Terriglobia</taxon>
        <taxon>Terriglobales</taxon>
        <taxon>Acidobacteriaceae</taxon>
        <taxon>Tunturiibacter</taxon>
    </lineage>
</organism>
<accession>A0ACC5P3D7</accession>
<evidence type="ECO:0000313" key="1">
    <source>
        <dbReference type="EMBL" id="MBB5341370.1"/>
    </source>
</evidence>
<name>A0ACC5P3D7_9BACT</name>
<evidence type="ECO:0000313" key="2">
    <source>
        <dbReference type="Proteomes" id="UP000569005"/>
    </source>
</evidence>
<keyword evidence="2" id="KW-1185">Reference proteome</keyword>